<proteinExistence type="predicted"/>
<sequence>MTLLDARVFLDADDRWRNPLDVEGRPRSYITREGAASAMIDSAERLLALAKSELTRAIALLEPEVFQAVAMAPHGQVRVPVDAEATDDA</sequence>
<accession>A0A0F9TF57</accession>
<protein>
    <submittedName>
        <fullName evidence="1">Uncharacterized protein</fullName>
    </submittedName>
</protein>
<dbReference type="EMBL" id="LAZR01000242">
    <property type="protein sequence ID" value="KKN79800.1"/>
    <property type="molecule type" value="Genomic_DNA"/>
</dbReference>
<comment type="caution">
    <text evidence="1">The sequence shown here is derived from an EMBL/GenBank/DDBJ whole genome shotgun (WGS) entry which is preliminary data.</text>
</comment>
<gene>
    <name evidence="1" type="ORF">LCGC14_0336550</name>
</gene>
<evidence type="ECO:0000313" key="1">
    <source>
        <dbReference type="EMBL" id="KKN79800.1"/>
    </source>
</evidence>
<reference evidence="1" key="1">
    <citation type="journal article" date="2015" name="Nature">
        <title>Complex archaea that bridge the gap between prokaryotes and eukaryotes.</title>
        <authorList>
            <person name="Spang A."/>
            <person name="Saw J.H."/>
            <person name="Jorgensen S.L."/>
            <person name="Zaremba-Niedzwiedzka K."/>
            <person name="Martijn J."/>
            <person name="Lind A.E."/>
            <person name="van Eijk R."/>
            <person name="Schleper C."/>
            <person name="Guy L."/>
            <person name="Ettema T.J."/>
        </authorList>
    </citation>
    <scope>NUCLEOTIDE SEQUENCE</scope>
</reference>
<name>A0A0F9TF57_9ZZZZ</name>
<organism evidence="1">
    <name type="scientific">marine sediment metagenome</name>
    <dbReference type="NCBI Taxonomy" id="412755"/>
    <lineage>
        <taxon>unclassified sequences</taxon>
        <taxon>metagenomes</taxon>
        <taxon>ecological metagenomes</taxon>
    </lineage>
</organism>
<dbReference type="AlphaFoldDB" id="A0A0F9TF57"/>